<dbReference type="Proteomes" id="UP001141327">
    <property type="component" value="Unassembled WGS sequence"/>
</dbReference>
<gene>
    <name evidence="2" type="ORF">PAPYR_8705</name>
</gene>
<accession>A0ABQ8UA43</accession>
<dbReference type="Gene3D" id="3.10.20.90">
    <property type="entry name" value="Phosphatidylinositol 3-kinase Catalytic Subunit, Chain A, domain 1"/>
    <property type="match status" value="1"/>
</dbReference>
<reference evidence="2" key="1">
    <citation type="journal article" date="2022" name="bioRxiv">
        <title>Genomics of Preaxostyla Flagellates Illuminates Evolutionary Transitions and the Path Towards Mitochondrial Loss.</title>
        <authorList>
            <person name="Novak L.V.F."/>
            <person name="Treitli S.C."/>
            <person name="Pyrih J."/>
            <person name="Halakuc P."/>
            <person name="Pipaliya S.V."/>
            <person name="Vacek V."/>
            <person name="Brzon O."/>
            <person name="Soukal P."/>
            <person name="Eme L."/>
            <person name="Dacks J.B."/>
            <person name="Karnkowska A."/>
            <person name="Elias M."/>
            <person name="Hampl V."/>
        </authorList>
    </citation>
    <scope>NUCLEOTIDE SEQUENCE</scope>
    <source>
        <strain evidence="2">RCP-MX</strain>
    </source>
</reference>
<protein>
    <recommendedName>
        <fullName evidence="4">Rad60/SUMO-like domain-containing protein</fullName>
    </recommendedName>
</protein>
<name>A0ABQ8UA43_9EUKA</name>
<comment type="caution">
    <text evidence="2">The sequence shown here is derived from an EMBL/GenBank/DDBJ whole genome shotgun (WGS) entry which is preliminary data.</text>
</comment>
<feature type="region of interest" description="Disordered" evidence="1">
    <location>
        <begin position="272"/>
        <end position="291"/>
    </location>
</feature>
<evidence type="ECO:0008006" key="4">
    <source>
        <dbReference type="Google" id="ProtNLM"/>
    </source>
</evidence>
<feature type="compositionally biased region" description="Pro residues" evidence="1">
    <location>
        <begin position="277"/>
        <end position="287"/>
    </location>
</feature>
<organism evidence="2 3">
    <name type="scientific">Paratrimastix pyriformis</name>
    <dbReference type="NCBI Taxonomy" id="342808"/>
    <lineage>
        <taxon>Eukaryota</taxon>
        <taxon>Metamonada</taxon>
        <taxon>Preaxostyla</taxon>
        <taxon>Paratrimastigidae</taxon>
        <taxon>Paratrimastix</taxon>
    </lineage>
</organism>
<proteinExistence type="predicted"/>
<sequence length="370" mass="39933">MSEDDIFDFGTTGDNDLLSKILHSDDSGQAAAAPSFFPVSKPARKKRSKKDFHEPPPKTAPPPESTTTKKARSTVEQSEEAVDLLEVPDEPLPPPPAEVPEVFSPTEVKPKEIPELKEAHTLLDKLRRAARERDLILRSAEEQPIVLHPPRPPSPHRAISLPILARGSSTAPAPILRPAASDAGATGSEQEGRVVLRFQPAWAHPGRRDPEASFMVRLSLDAPFSRAFARCAAHYGGTVDQYRFLLDGLPLGVDSTPRQMDCDSETQIDLSLAPGVSAPPSPPPVSHSPPVVSGEAPPTVWLVVSIPGAPPVRVKTFASQPLVPLADLFRKKLGRPYRFNFQGRTIDPVKDTPSALGMADEAVLVATPVQ</sequence>
<evidence type="ECO:0000313" key="3">
    <source>
        <dbReference type="Proteomes" id="UP001141327"/>
    </source>
</evidence>
<evidence type="ECO:0000313" key="2">
    <source>
        <dbReference type="EMBL" id="KAJ4456174.1"/>
    </source>
</evidence>
<dbReference type="EMBL" id="JAPMOS010000079">
    <property type="protein sequence ID" value="KAJ4456174.1"/>
    <property type="molecule type" value="Genomic_DNA"/>
</dbReference>
<keyword evidence="3" id="KW-1185">Reference proteome</keyword>
<feature type="compositionally biased region" description="Acidic residues" evidence="1">
    <location>
        <begin position="77"/>
        <end position="89"/>
    </location>
</feature>
<evidence type="ECO:0000256" key="1">
    <source>
        <dbReference type="SAM" id="MobiDB-lite"/>
    </source>
</evidence>
<feature type="region of interest" description="Disordered" evidence="1">
    <location>
        <begin position="26"/>
        <end position="102"/>
    </location>
</feature>